<dbReference type="EMBL" id="CP002408">
    <property type="protein sequence ID" value="AFU59501.1"/>
    <property type="molecule type" value="Genomic_DNA"/>
</dbReference>
<dbReference type="AlphaFoldDB" id="K0IDM8"/>
<dbReference type="RefSeq" id="WP_015020036.1">
    <property type="nucleotide sequence ID" value="NC_018719.1"/>
</dbReference>
<reference evidence="4 5" key="1">
    <citation type="journal article" date="2012" name="Environ. Microbiol.">
        <title>The genome of the ammonia-oxidizing Candidatus Nitrososphaera gargensis: insights into metabolic versatility and environmental adaptations.</title>
        <authorList>
            <person name="Spang A."/>
            <person name="Poehlein A."/>
            <person name="Offre P."/>
            <person name="Zumbragel S."/>
            <person name="Haider S."/>
            <person name="Rychlik N."/>
            <person name="Nowka B."/>
            <person name="Schmeisser C."/>
            <person name="Lebedeva E.V."/>
            <person name="Rattei T."/>
            <person name="Bohm C."/>
            <person name="Schmid M."/>
            <person name="Galushko A."/>
            <person name="Hatzenpichler R."/>
            <person name="Weinmaier T."/>
            <person name="Daniel R."/>
            <person name="Schleper C."/>
            <person name="Spieck E."/>
            <person name="Streit W."/>
            <person name="Wagner M."/>
        </authorList>
    </citation>
    <scope>NUCLEOTIDE SEQUENCE [LARGE SCALE GENOMIC DNA]</scope>
    <source>
        <strain evidence="5">Ga9.2</strain>
    </source>
</reference>
<dbReference type="CDD" id="cd00293">
    <property type="entry name" value="USP-like"/>
    <property type="match status" value="1"/>
</dbReference>
<dbReference type="Proteomes" id="UP000008037">
    <property type="component" value="Chromosome"/>
</dbReference>
<dbReference type="GeneID" id="13794598"/>
<feature type="transmembrane region" description="Helical" evidence="2">
    <location>
        <begin position="151"/>
        <end position="171"/>
    </location>
</feature>
<evidence type="ECO:0000256" key="1">
    <source>
        <dbReference type="ARBA" id="ARBA00008791"/>
    </source>
</evidence>
<protein>
    <submittedName>
        <fullName evidence="4">Putative universal stress protein A</fullName>
    </submittedName>
</protein>
<comment type="similarity">
    <text evidence="1">Belongs to the universal stress protein A family.</text>
</comment>
<dbReference type="STRING" id="1237085.Ngar_c25800"/>
<dbReference type="InterPro" id="IPR006015">
    <property type="entry name" value="Universal_stress_UspA"/>
</dbReference>
<keyword evidence="2" id="KW-0472">Membrane</keyword>
<sequence>MSSQAQQRPQEVKERGRNTSARFKKILVAVDGSEESFKAAQYAIELAKKERERAQLIVLSVNETPSSLISTIEPSALERWRERLKAQSETFYERIVSTYGLDIEDNSELQLRAEMIDSAKSAYVAIVEYAEKEDVDLIVLGTKGKTGLKRILLGSVALGVVTHATCPVLVVK</sequence>
<name>K0IDM8_NITGG</name>
<feature type="domain" description="UspA" evidence="3">
    <location>
        <begin position="23"/>
        <end position="172"/>
    </location>
</feature>
<dbReference type="InParanoid" id="K0IDM8"/>
<accession>K0IDM8</accession>
<dbReference type="PANTHER" id="PTHR46268:SF6">
    <property type="entry name" value="UNIVERSAL STRESS PROTEIN UP12"/>
    <property type="match status" value="1"/>
</dbReference>
<organism evidence="4 5">
    <name type="scientific">Nitrososphaera gargensis (strain Ga9.2)</name>
    <dbReference type="NCBI Taxonomy" id="1237085"/>
    <lineage>
        <taxon>Archaea</taxon>
        <taxon>Nitrososphaerota</taxon>
        <taxon>Nitrososphaeria</taxon>
        <taxon>Nitrososphaerales</taxon>
        <taxon>Nitrososphaeraceae</taxon>
        <taxon>Nitrososphaera</taxon>
    </lineage>
</organism>
<evidence type="ECO:0000256" key="2">
    <source>
        <dbReference type="SAM" id="Phobius"/>
    </source>
</evidence>
<dbReference type="KEGG" id="nga:Ngar_c25800"/>
<evidence type="ECO:0000313" key="5">
    <source>
        <dbReference type="Proteomes" id="UP000008037"/>
    </source>
</evidence>
<dbReference type="OrthoDB" id="105697at2157"/>
<dbReference type="BioCyc" id="CNIT1237085:G1324-2579-MONOMER"/>
<proteinExistence type="inferred from homology"/>
<keyword evidence="5" id="KW-1185">Reference proteome</keyword>
<keyword evidence="2" id="KW-1133">Transmembrane helix</keyword>
<dbReference type="InterPro" id="IPR006016">
    <property type="entry name" value="UspA"/>
</dbReference>
<dbReference type="SUPFAM" id="SSF52402">
    <property type="entry name" value="Adenine nucleotide alpha hydrolases-like"/>
    <property type="match status" value="1"/>
</dbReference>
<gene>
    <name evidence="4" type="ordered locus">Ngar_c25800</name>
</gene>
<dbReference type="Gene3D" id="3.40.50.620">
    <property type="entry name" value="HUPs"/>
    <property type="match status" value="1"/>
</dbReference>
<dbReference type="PRINTS" id="PR01438">
    <property type="entry name" value="UNVRSLSTRESS"/>
</dbReference>
<dbReference type="Pfam" id="PF00582">
    <property type="entry name" value="Usp"/>
    <property type="match status" value="1"/>
</dbReference>
<dbReference type="HOGENOM" id="CLU_049301_11_4_2"/>
<evidence type="ECO:0000313" key="4">
    <source>
        <dbReference type="EMBL" id="AFU59501.1"/>
    </source>
</evidence>
<keyword evidence="2" id="KW-0812">Transmembrane</keyword>
<evidence type="ECO:0000259" key="3">
    <source>
        <dbReference type="Pfam" id="PF00582"/>
    </source>
</evidence>
<dbReference type="PANTHER" id="PTHR46268">
    <property type="entry name" value="STRESS RESPONSE PROTEIN NHAX"/>
    <property type="match status" value="1"/>
</dbReference>
<dbReference type="InterPro" id="IPR014729">
    <property type="entry name" value="Rossmann-like_a/b/a_fold"/>
</dbReference>